<reference evidence="2" key="2">
    <citation type="journal article" date="2018" name="Nat. Commun.">
        <title>Tailed giant Tupanvirus possesses the most complete translational apparatus of the known virosphere.</title>
        <authorList>
            <person name="Abrahao J."/>
            <person name="Silva L."/>
            <person name="Silva L.S."/>
            <person name="Khalil J.Y.B."/>
            <person name="Rodrigues R."/>
            <person name="Arantes T."/>
            <person name="Assis F."/>
            <person name="Boratto P."/>
            <person name="Andrade M."/>
            <person name="Kroon E.G."/>
            <person name="Ribeiro B."/>
            <person name="Bergier I."/>
            <person name="Seligmann H."/>
            <person name="Ghigo E."/>
            <person name="Colson P."/>
            <person name="Levasseur A."/>
            <person name="Kroemer G."/>
            <person name="Raoult D."/>
            <person name="La Scola B."/>
        </authorList>
    </citation>
    <scope>NUCLEOTIDE SEQUENCE [LARGE SCALE GENOMIC DNA]</scope>
    <source>
        <strain evidence="2">Deep ocean</strain>
    </source>
</reference>
<proteinExistence type="predicted"/>
<dbReference type="Gene3D" id="3.90.70.10">
    <property type="entry name" value="Cysteine proteinases"/>
    <property type="match status" value="1"/>
</dbReference>
<dbReference type="GO" id="GO:0006508">
    <property type="term" value="P:proteolysis"/>
    <property type="evidence" value="ECO:0007669"/>
    <property type="project" value="UniProtKB-KW"/>
</dbReference>
<evidence type="ECO:0000259" key="1">
    <source>
        <dbReference type="Pfam" id="PF00112"/>
    </source>
</evidence>
<feature type="domain" description="Peptidase C1A papain C-terminal" evidence="1">
    <location>
        <begin position="76"/>
        <end position="275"/>
    </location>
</feature>
<evidence type="ECO:0000313" key="2">
    <source>
        <dbReference type="EMBL" id="QKU34187.1"/>
    </source>
</evidence>
<name>A0A6N1NMR7_9VIRU</name>
<protein>
    <submittedName>
        <fullName evidence="2">Cathepsin B-cystein protease</fullName>
    </submittedName>
</protein>
<dbReference type="CDD" id="cd02619">
    <property type="entry name" value="Peptidase_C1"/>
    <property type="match status" value="1"/>
</dbReference>
<dbReference type="RefSeq" id="YP_010780806.1">
    <property type="nucleotide sequence ID" value="NC_075038.1"/>
</dbReference>
<accession>A0A6N1NMR7</accession>
<dbReference type="EMBL" id="MF405918">
    <property type="protein sequence ID" value="QKU34187.1"/>
    <property type="molecule type" value="Genomic_DNA"/>
</dbReference>
<keyword evidence="2" id="KW-0378">Hydrolase</keyword>
<dbReference type="Pfam" id="PF00112">
    <property type="entry name" value="Peptidase_C1"/>
    <property type="match status" value="1"/>
</dbReference>
<dbReference type="SUPFAM" id="SSF54001">
    <property type="entry name" value="Cysteine proteinases"/>
    <property type="match status" value="1"/>
</dbReference>
<dbReference type="InterPro" id="IPR038765">
    <property type="entry name" value="Papain-like_cys_pep_sf"/>
</dbReference>
<dbReference type="GO" id="GO:0008234">
    <property type="term" value="F:cysteine-type peptidase activity"/>
    <property type="evidence" value="ECO:0007669"/>
    <property type="project" value="InterPro"/>
</dbReference>
<reference evidence="2" key="1">
    <citation type="submission" date="2017-06" db="EMBL/GenBank/DDBJ databases">
        <authorList>
            <person name="Assis F.L."/>
            <person name="Abrahao J.S."/>
            <person name="Silva L."/>
            <person name="Khalil J.B."/>
            <person name="Rodrigues R."/>
            <person name="Silva L.S."/>
            <person name="Boratto P."/>
            <person name="Andrade M."/>
            <person name="Kroon E.G."/>
            <person name="Ribeiro B."/>
            <person name="Bergier I."/>
            <person name="Seligmann H."/>
            <person name="Ghigo E."/>
            <person name="Colson P."/>
            <person name="Levasseur A."/>
            <person name="Raoult D."/>
            <person name="Scola B.L."/>
        </authorList>
    </citation>
    <scope>NUCLEOTIDE SEQUENCE</scope>
    <source>
        <strain evidence="2">Deep ocean</strain>
    </source>
</reference>
<dbReference type="InterPro" id="IPR000668">
    <property type="entry name" value="Peptidase_C1A_C"/>
</dbReference>
<dbReference type="GeneID" id="80517497"/>
<keyword evidence="2" id="KW-0645">Protease</keyword>
<sequence>MYDNINNINYIYTYTMSSTRKYGYIKSKVDDRDLLVRFTDHHVLAFAMLKKFEAKPVPIFDLRNIVTLPQALSDIDQGRLGSCTANAIAYAYAYDEIKQSNKEVFLPSRLFIYYNERMMEGTAMEDSGAQIRDGIKSINKYGVCDEHHWIYDPMQFTVKPPAEVYEEAKLAKAVKYAKIDFSQDKTTEDRVNHLKRALMSGFPFVFGFTVYESFESEEVAKTGMVPMPKEKEKILGGHAVCGVGFDDTKQCFIVKNSWGPNWGLNGYFYMPYNYITDANLADDFWVIQRVTDPDNIPNFSPEDINPDAKNLNIDVNSGTSGYCVII</sequence>
<organism evidence="2">
    <name type="scientific">Tupanvirus deep ocean</name>
    <dbReference type="NCBI Taxonomy" id="2126984"/>
    <lineage>
        <taxon>Viruses</taxon>
        <taxon>Varidnaviria</taxon>
        <taxon>Bamfordvirae</taxon>
        <taxon>Nucleocytoviricota</taxon>
        <taxon>Megaviricetes</taxon>
        <taxon>Imitervirales</taxon>
        <taxon>Mimiviridae</taxon>
        <taxon>Megamimivirinae</taxon>
        <taxon>Tupanvirus</taxon>
        <taxon>Tupanvirus altamarinense</taxon>
    </lineage>
</organism>
<dbReference type="KEGG" id="vg:80517497"/>